<proteinExistence type="predicted"/>
<evidence type="ECO:0000313" key="1">
    <source>
        <dbReference type="EMBL" id="SIS65131.1"/>
    </source>
</evidence>
<evidence type="ECO:0000313" key="2">
    <source>
        <dbReference type="Proteomes" id="UP000187608"/>
    </source>
</evidence>
<dbReference type="EMBL" id="FTOC01000019">
    <property type="protein sequence ID" value="SIS65131.1"/>
    <property type="molecule type" value="Genomic_DNA"/>
</dbReference>
<dbReference type="STRING" id="570947.SAMN05421687_1196"/>
<organism evidence="1 2">
    <name type="scientific">Salimicrobium flavidum</name>
    <dbReference type="NCBI Taxonomy" id="570947"/>
    <lineage>
        <taxon>Bacteria</taxon>
        <taxon>Bacillati</taxon>
        <taxon>Bacillota</taxon>
        <taxon>Bacilli</taxon>
        <taxon>Bacillales</taxon>
        <taxon>Bacillaceae</taxon>
        <taxon>Salimicrobium</taxon>
    </lineage>
</organism>
<gene>
    <name evidence="1" type="ORF">SAMN05421687_1196</name>
</gene>
<reference evidence="2" key="1">
    <citation type="submission" date="2017-01" db="EMBL/GenBank/DDBJ databases">
        <authorList>
            <person name="Varghese N."/>
            <person name="Submissions S."/>
        </authorList>
    </citation>
    <scope>NUCLEOTIDE SEQUENCE [LARGE SCALE GENOMIC DNA]</scope>
    <source>
        <strain evidence="2">DSM 23127</strain>
    </source>
</reference>
<dbReference type="AlphaFoldDB" id="A0A1N7KUA6"/>
<protein>
    <submittedName>
        <fullName evidence="1">Uncharacterized protein</fullName>
    </submittedName>
</protein>
<dbReference type="Proteomes" id="UP000187608">
    <property type="component" value="Unassembled WGS sequence"/>
</dbReference>
<sequence>MKIVKVDIDENKETAQKQEVPKEFSAEIKQFI</sequence>
<accession>A0A1N7KUA6</accession>
<keyword evidence="2" id="KW-1185">Reference proteome</keyword>
<name>A0A1N7KUA6_9BACI</name>